<reference evidence="4" key="1">
    <citation type="submission" date="2024-04" db="EMBL/GenBank/DDBJ databases">
        <authorList>
            <person name="Shaw F."/>
            <person name="Minotto A."/>
        </authorList>
    </citation>
    <scope>NUCLEOTIDE SEQUENCE [LARGE SCALE GENOMIC DNA]</scope>
</reference>
<evidence type="ECO:0000313" key="4">
    <source>
        <dbReference type="Proteomes" id="UP001497453"/>
    </source>
</evidence>
<proteinExistence type="predicted"/>
<organism evidence="3 4">
    <name type="scientific">Somion occarium</name>
    <dbReference type="NCBI Taxonomy" id="3059160"/>
    <lineage>
        <taxon>Eukaryota</taxon>
        <taxon>Fungi</taxon>
        <taxon>Dikarya</taxon>
        <taxon>Basidiomycota</taxon>
        <taxon>Agaricomycotina</taxon>
        <taxon>Agaricomycetes</taxon>
        <taxon>Polyporales</taxon>
        <taxon>Cerrenaceae</taxon>
        <taxon>Somion</taxon>
    </lineage>
</organism>
<accession>A0ABP1E1A6</accession>
<sequence length="264" mass="30304">MNPLLHIIWQVAFPMALSLGRSDGNFQHHDAYAASRTDSSRSTMRGIGSDTGKALLALGILVLRGVEVLEVNLSLRRFNNEVREFIHGFKSVSSSTLEALLDIVRMNFYSPLAKRRVWSILIAAIQTEAVADKVWIIIRNQWEPDDVQRFLQYLGIIKLSVMKENLSPKSLISIRGLREASNHRDCRSLVWNACQLFCAIVQRDDPSMMLRTFAPDIVRMLLSFDDHPPERSRDLQRLHRSSRTPRKDPYPVRHPGFQLILYRA</sequence>
<feature type="signal peptide" evidence="2">
    <location>
        <begin position="1"/>
        <end position="20"/>
    </location>
</feature>
<keyword evidence="4" id="KW-1185">Reference proteome</keyword>
<dbReference type="EMBL" id="OZ037950">
    <property type="protein sequence ID" value="CAL1713846.1"/>
    <property type="molecule type" value="Genomic_DNA"/>
</dbReference>
<gene>
    <name evidence="3" type="ORF">GFSPODELE1_LOCUS9512</name>
</gene>
<evidence type="ECO:0000256" key="1">
    <source>
        <dbReference type="SAM" id="MobiDB-lite"/>
    </source>
</evidence>
<name>A0ABP1E1A6_9APHY</name>
<feature type="chain" id="PRO_5046966186" evidence="2">
    <location>
        <begin position="21"/>
        <end position="264"/>
    </location>
</feature>
<feature type="region of interest" description="Disordered" evidence="1">
    <location>
        <begin position="229"/>
        <end position="252"/>
    </location>
</feature>
<dbReference type="Proteomes" id="UP001497453">
    <property type="component" value="Chromosome 7"/>
</dbReference>
<evidence type="ECO:0000313" key="3">
    <source>
        <dbReference type="EMBL" id="CAL1713846.1"/>
    </source>
</evidence>
<keyword evidence="2" id="KW-0732">Signal</keyword>
<protein>
    <submittedName>
        <fullName evidence="3">Uncharacterized protein</fullName>
    </submittedName>
</protein>
<evidence type="ECO:0000256" key="2">
    <source>
        <dbReference type="SAM" id="SignalP"/>
    </source>
</evidence>